<evidence type="ECO:0000256" key="1">
    <source>
        <dbReference type="ARBA" id="ARBA00004496"/>
    </source>
</evidence>
<protein>
    <recommendedName>
        <fullName evidence="4">Threonylcarbamoyl-AMP synthase</fullName>
        <ecNumber evidence="3">2.7.7.87</ecNumber>
    </recommendedName>
</protein>
<feature type="non-terminal residue" evidence="9">
    <location>
        <position position="63"/>
    </location>
</feature>
<sequence length="63" mass="6914">MPTNVVEINDNNLIDNCISILKHDGVLAVPTDTIYGLATLVNSEKGVRKIYEIKGRSFTKPLA</sequence>
<accession>A0A8S3CCF4</accession>
<evidence type="ECO:0000259" key="8">
    <source>
        <dbReference type="PROSITE" id="PS51163"/>
    </source>
</evidence>
<dbReference type="Pfam" id="PF01300">
    <property type="entry name" value="Sua5_yciO_yrdC"/>
    <property type="match status" value="1"/>
</dbReference>
<dbReference type="SUPFAM" id="SSF55821">
    <property type="entry name" value="YrdC/RibB"/>
    <property type="match status" value="1"/>
</dbReference>
<dbReference type="PANTHER" id="PTHR17490">
    <property type="entry name" value="SUA5"/>
    <property type="match status" value="1"/>
</dbReference>
<comment type="subcellular location">
    <subcellularLocation>
        <location evidence="1">Cytoplasm</location>
    </subcellularLocation>
</comment>
<evidence type="ECO:0000256" key="2">
    <source>
        <dbReference type="ARBA" id="ARBA00007663"/>
    </source>
</evidence>
<dbReference type="PANTHER" id="PTHR17490:SF10">
    <property type="entry name" value="THREONYLCARBAMOYL-AMP SYNTHASE"/>
    <property type="match status" value="1"/>
</dbReference>
<feature type="domain" description="YrdC-like" evidence="8">
    <location>
        <begin position="11"/>
        <end position="63"/>
    </location>
</feature>
<evidence type="ECO:0000256" key="7">
    <source>
        <dbReference type="ARBA" id="ARBA00048366"/>
    </source>
</evidence>
<keyword evidence="5" id="KW-0963">Cytoplasm</keyword>
<dbReference type="Proteomes" id="UP000681720">
    <property type="component" value="Unassembled WGS sequence"/>
</dbReference>
<name>A0A8S3CCF4_9BILA</name>
<dbReference type="PROSITE" id="PS51163">
    <property type="entry name" value="YRDC"/>
    <property type="match status" value="1"/>
</dbReference>
<reference evidence="9" key="1">
    <citation type="submission" date="2021-02" db="EMBL/GenBank/DDBJ databases">
        <authorList>
            <person name="Nowell W R."/>
        </authorList>
    </citation>
    <scope>NUCLEOTIDE SEQUENCE</scope>
</reference>
<keyword evidence="6" id="KW-0808">Transferase</keyword>
<organism evidence="9 10">
    <name type="scientific">Rotaria magnacalcarata</name>
    <dbReference type="NCBI Taxonomy" id="392030"/>
    <lineage>
        <taxon>Eukaryota</taxon>
        <taxon>Metazoa</taxon>
        <taxon>Spiralia</taxon>
        <taxon>Gnathifera</taxon>
        <taxon>Rotifera</taxon>
        <taxon>Eurotatoria</taxon>
        <taxon>Bdelloidea</taxon>
        <taxon>Philodinida</taxon>
        <taxon>Philodinidae</taxon>
        <taxon>Rotaria</taxon>
    </lineage>
</organism>
<evidence type="ECO:0000256" key="4">
    <source>
        <dbReference type="ARBA" id="ARBA00015492"/>
    </source>
</evidence>
<dbReference type="GO" id="GO:0000049">
    <property type="term" value="F:tRNA binding"/>
    <property type="evidence" value="ECO:0007669"/>
    <property type="project" value="TreeGrafter"/>
</dbReference>
<comment type="catalytic activity">
    <reaction evidence="7">
        <text>L-threonine + hydrogencarbonate + ATP = L-threonylcarbamoyladenylate + diphosphate + H2O</text>
        <dbReference type="Rhea" id="RHEA:36407"/>
        <dbReference type="ChEBI" id="CHEBI:15377"/>
        <dbReference type="ChEBI" id="CHEBI:17544"/>
        <dbReference type="ChEBI" id="CHEBI:30616"/>
        <dbReference type="ChEBI" id="CHEBI:33019"/>
        <dbReference type="ChEBI" id="CHEBI:57926"/>
        <dbReference type="ChEBI" id="CHEBI:73682"/>
        <dbReference type="EC" id="2.7.7.87"/>
    </reaction>
</comment>
<evidence type="ECO:0000256" key="5">
    <source>
        <dbReference type="ARBA" id="ARBA00022490"/>
    </source>
</evidence>
<evidence type="ECO:0000313" key="9">
    <source>
        <dbReference type="EMBL" id="CAF4894052.1"/>
    </source>
</evidence>
<dbReference type="EMBL" id="CAJOBJ010174097">
    <property type="protein sequence ID" value="CAF4894052.1"/>
    <property type="molecule type" value="Genomic_DNA"/>
</dbReference>
<dbReference type="InterPro" id="IPR050156">
    <property type="entry name" value="TC-AMP_synthase_SUA5"/>
</dbReference>
<evidence type="ECO:0000256" key="6">
    <source>
        <dbReference type="ARBA" id="ARBA00022679"/>
    </source>
</evidence>
<proteinExistence type="inferred from homology"/>
<dbReference type="GO" id="GO:0005737">
    <property type="term" value="C:cytoplasm"/>
    <property type="evidence" value="ECO:0007669"/>
    <property type="project" value="UniProtKB-SubCell"/>
</dbReference>
<dbReference type="GO" id="GO:0006450">
    <property type="term" value="P:regulation of translational fidelity"/>
    <property type="evidence" value="ECO:0007669"/>
    <property type="project" value="TreeGrafter"/>
</dbReference>
<dbReference type="GO" id="GO:0003725">
    <property type="term" value="F:double-stranded RNA binding"/>
    <property type="evidence" value="ECO:0007669"/>
    <property type="project" value="InterPro"/>
</dbReference>
<dbReference type="Gene3D" id="3.90.870.10">
    <property type="entry name" value="DHBP synthase"/>
    <property type="match status" value="1"/>
</dbReference>
<evidence type="ECO:0000256" key="3">
    <source>
        <dbReference type="ARBA" id="ARBA00012584"/>
    </source>
</evidence>
<dbReference type="GO" id="GO:0061710">
    <property type="term" value="F:L-threonylcarbamoyladenylate synthase"/>
    <property type="evidence" value="ECO:0007669"/>
    <property type="project" value="UniProtKB-EC"/>
</dbReference>
<dbReference type="EC" id="2.7.7.87" evidence="3"/>
<gene>
    <name evidence="9" type="ORF">GIL414_LOCUS51491</name>
</gene>
<evidence type="ECO:0000313" key="10">
    <source>
        <dbReference type="Proteomes" id="UP000681720"/>
    </source>
</evidence>
<comment type="caution">
    <text evidence="9">The sequence shown here is derived from an EMBL/GenBank/DDBJ whole genome shotgun (WGS) entry which is preliminary data.</text>
</comment>
<dbReference type="InterPro" id="IPR006070">
    <property type="entry name" value="Sua5-like_dom"/>
</dbReference>
<comment type="similarity">
    <text evidence="2">Belongs to the SUA5 family.</text>
</comment>
<dbReference type="AlphaFoldDB" id="A0A8S3CCF4"/>
<dbReference type="InterPro" id="IPR017945">
    <property type="entry name" value="DHBP_synth_RibB-like_a/b_dom"/>
</dbReference>